<dbReference type="Pfam" id="PF03061">
    <property type="entry name" value="4HBT"/>
    <property type="match status" value="1"/>
</dbReference>
<dbReference type="Gene3D" id="3.10.129.10">
    <property type="entry name" value="Hotdog Thioesterase"/>
    <property type="match status" value="1"/>
</dbReference>
<evidence type="ECO:0000313" key="4">
    <source>
        <dbReference type="EMBL" id="KAF9781341.1"/>
    </source>
</evidence>
<dbReference type="InterPro" id="IPR039298">
    <property type="entry name" value="ACOT13"/>
</dbReference>
<dbReference type="SUPFAM" id="SSF54637">
    <property type="entry name" value="Thioesterase/thiol ester dehydrase-isomerase"/>
    <property type="match status" value="1"/>
</dbReference>
<comment type="similarity">
    <text evidence="1">Belongs to the thioesterase PaaI family.</text>
</comment>
<dbReference type="PANTHER" id="PTHR21660">
    <property type="entry name" value="THIOESTERASE SUPERFAMILY MEMBER-RELATED"/>
    <property type="match status" value="1"/>
</dbReference>
<dbReference type="EMBL" id="WIUZ02000014">
    <property type="protein sequence ID" value="KAF9781341.1"/>
    <property type="molecule type" value="Genomic_DNA"/>
</dbReference>
<keyword evidence="2" id="KW-0378">Hydrolase</keyword>
<evidence type="ECO:0000313" key="5">
    <source>
        <dbReference type="Proteomes" id="UP000736335"/>
    </source>
</evidence>
<comment type="caution">
    <text evidence="4">The sequence shown here is derived from an EMBL/GenBank/DDBJ whole genome shotgun (WGS) entry which is preliminary data.</text>
</comment>
<dbReference type="AlphaFoldDB" id="A0A9P6H7W5"/>
<dbReference type="Proteomes" id="UP000736335">
    <property type="component" value="Unassembled WGS sequence"/>
</dbReference>
<evidence type="ECO:0000256" key="2">
    <source>
        <dbReference type="ARBA" id="ARBA00022801"/>
    </source>
</evidence>
<keyword evidence="5" id="KW-1185">Reference proteome</keyword>
<dbReference type="InterPro" id="IPR003736">
    <property type="entry name" value="PAAI_dom"/>
</dbReference>
<reference evidence="4" key="2">
    <citation type="submission" date="2020-11" db="EMBL/GenBank/DDBJ databases">
        <authorList>
            <consortium name="DOE Joint Genome Institute"/>
            <person name="Kuo A."/>
            <person name="Miyauchi S."/>
            <person name="Kiss E."/>
            <person name="Drula E."/>
            <person name="Kohler A."/>
            <person name="Sanchez-Garcia M."/>
            <person name="Andreopoulos B."/>
            <person name="Barry K.W."/>
            <person name="Bonito G."/>
            <person name="Buee M."/>
            <person name="Carver A."/>
            <person name="Chen C."/>
            <person name="Cichocki N."/>
            <person name="Clum A."/>
            <person name="Culley D."/>
            <person name="Crous P.W."/>
            <person name="Fauchery L."/>
            <person name="Girlanda M."/>
            <person name="Hayes R."/>
            <person name="Keri Z."/>
            <person name="Labutti K."/>
            <person name="Lipzen A."/>
            <person name="Lombard V."/>
            <person name="Magnuson J."/>
            <person name="Maillard F."/>
            <person name="Morin E."/>
            <person name="Murat C."/>
            <person name="Nolan M."/>
            <person name="Ohm R."/>
            <person name="Pangilinan J."/>
            <person name="Pereira M."/>
            <person name="Perotto S."/>
            <person name="Peter M."/>
            <person name="Riley R."/>
            <person name="Sitrit Y."/>
            <person name="Stielow B."/>
            <person name="Szollosi G."/>
            <person name="Zifcakova L."/>
            <person name="Stursova M."/>
            <person name="Spatafora J.W."/>
            <person name="Tedersoo L."/>
            <person name="Vaario L.-M."/>
            <person name="Yamada A."/>
            <person name="Yan M."/>
            <person name="Wang P."/>
            <person name="Xu J."/>
            <person name="Bruns T."/>
            <person name="Baldrian P."/>
            <person name="Vilgalys R."/>
            <person name="Henrissat B."/>
            <person name="Grigoriev I.V."/>
            <person name="Hibbett D."/>
            <person name="Nagy L.G."/>
            <person name="Martin F.M."/>
        </authorList>
    </citation>
    <scope>NUCLEOTIDE SEQUENCE</scope>
    <source>
        <strain evidence="4">UH-Tt-Lm1</strain>
    </source>
</reference>
<evidence type="ECO:0000256" key="1">
    <source>
        <dbReference type="ARBA" id="ARBA00008324"/>
    </source>
</evidence>
<accession>A0A9P6H7W5</accession>
<dbReference type="GO" id="GO:0047617">
    <property type="term" value="F:fatty acyl-CoA hydrolase activity"/>
    <property type="evidence" value="ECO:0007669"/>
    <property type="project" value="InterPro"/>
</dbReference>
<organism evidence="4 5">
    <name type="scientific">Thelephora terrestris</name>
    <dbReference type="NCBI Taxonomy" id="56493"/>
    <lineage>
        <taxon>Eukaryota</taxon>
        <taxon>Fungi</taxon>
        <taxon>Dikarya</taxon>
        <taxon>Basidiomycota</taxon>
        <taxon>Agaricomycotina</taxon>
        <taxon>Agaricomycetes</taxon>
        <taxon>Thelephorales</taxon>
        <taxon>Thelephoraceae</taxon>
        <taxon>Thelephora</taxon>
    </lineage>
</organism>
<reference evidence="4" key="1">
    <citation type="journal article" date="2020" name="Nat. Commun.">
        <title>Large-scale genome sequencing of mycorrhizal fungi provides insights into the early evolution of symbiotic traits.</title>
        <authorList>
            <person name="Miyauchi S."/>
            <person name="Kiss E."/>
            <person name="Kuo A."/>
            <person name="Drula E."/>
            <person name="Kohler A."/>
            <person name="Sanchez-Garcia M."/>
            <person name="Morin E."/>
            <person name="Andreopoulos B."/>
            <person name="Barry K.W."/>
            <person name="Bonito G."/>
            <person name="Buee M."/>
            <person name="Carver A."/>
            <person name="Chen C."/>
            <person name="Cichocki N."/>
            <person name="Clum A."/>
            <person name="Culley D."/>
            <person name="Crous P.W."/>
            <person name="Fauchery L."/>
            <person name="Girlanda M."/>
            <person name="Hayes R.D."/>
            <person name="Keri Z."/>
            <person name="LaButti K."/>
            <person name="Lipzen A."/>
            <person name="Lombard V."/>
            <person name="Magnuson J."/>
            <person name="Maillard F."/>
            <person name="Murat C."/>
            <person name="Nolan M."/>
            <person name="Ohm R.A."/>
            <person name="Pangilinan J."/>
            <person name="Pereira M.F."/>
            <person name="Perotto S."/>
            <person name="Peter M."/>
            <person name="Pfister S."/>
            <person name="Riley R."/>
            <person name="Sitrit Y."/>
            <person name="Stielow J.B."/>
            <person name="Szollosi G."/>
            <person name="Zifcakova L."/>
            <person name="Stursova M."/>
            <person name="Spatafora J.W."/>
            <person name="Tedersoo L."/>
            <person name="Vaario L.M."/>
            <person name="Yamada A."/>
            <person name="Yan M."/>
            <person name="Wang P."/>
            <person name="Xu J."/>
            <person name="Bruns T."/>
            <person name="Baldrian P."/>
            <person name="Vilgalys R."/>
            <person name="Dunand C."/>
            <person name="Henrissat B."/>
            <person name="Grigoriev I.V."/>
            <person name="Hibbett D."/>
            <person name="Nagy L.G."/>
            <person name="Martin F.M."/>
        </authorList>
    </citation>
    <scope>NUCLEOTIDE SEQUENCE</scope>
    <source>
        <strain evidence="4">UH-Tt-Lm1</strain>
    </source>
</reference>
<feature type="domain" description="Thioesterase" evidence="3">
    <location>
        <begin position="112"/>
        <end position="188"/>
    </location>
</feature>
<evidence type="ECO:0000259" key="3">
    <source>
        <dbReference type="Pfam" id="PF03061"/>
    </source>
</evidence>
<dbReference type="OrthoDB" id="2831072at2759"/>
<gene>
    <name evidence="4" type="ORF">BJ322DRAFT_1145088</name>
</gene>
<sequence length="213" mass="22542">MPAQPICNLSVQRHDGNSRFAIHNRLDGLPELGDSSLIRGNAPASTKRLLKNVFDAYGVGKEGCFASFVGQSVRLVEVNAKGYYQPLEPVGPKEASTVAEVAVSPEMLNGAGILHGGCIAYLIDICGSTPLVVLGHVLGKNGLGVTQNMNVSYHAPVSLGATIEIVSHSVTMGSRVMSSRCEIIEKTSGRIVASATVTKMQPREGLSMQKVRL</sequence>
<dbReference type="InterPro" id="IPR029069">
    <property type="entry name" value="HotDog_dom_sf"/>
</dbReference>
<dbReference type="InterPro" id="IPR006683">
    <property type="entry name" value="Thioestr_dom"/>
</dbReference>
<dbReference type="PANTHER" id="PTHR21660:SF1">
    <property type="entry name" value="ACYL-COENZYME A THIOESTERASE 13"/>
    <property type="match status" value="1"/>
</dbReference>
<protein>
    <submittedName>
        <fullName evidence="4">HotDog domain-containing protein</fullName>
    </submittedName>
</protein>
<proteinExistence type="inferred from homology"/>
<dbReference type="NCBIfam" id="TIGR00369">
    <property type="entry name" value="unchar_dom_1"/>
    <property type="match status" value="1"/>
</dbReference>
<dbReference type="CDD" id="cd03443">
    <property type="entry name" value="PaaI_thioesterase"/>
    <property type="match status" value="1"/>
</dbReference>
<name>A0A9P6H7W5_9AGAM</name>